<dbReference type="InterPro" id="IPR014937">
    <property type="entry name" value="DUF1810"/>
</dbReference>
<dbReference type="InterPro" id="IPR036287">
    <property type="entry name" value="Rv1873-like_sf"/>
</dbReference>
<dbReference type="SUPFAM" id="SSF140736">
    <property type="entry name" value="Rv1873-like"/>
    <property type="match status" value="1"/>
</dbReference>
<sequence length="162" mass="17444">MALERFHEAQNQRGQGFSAALAELQTGEKTSHWIWYVFPQLAGLGRSSTAQFYAVRDGAEACAYLADTTLRGRLLRVTEVVAAQLAGGVPLVRLMGGRTDALKLVSSLTLFEWAARAMKPVGTSEAAELQTLRERCGDVLGAATDAGFPRCDDTLNALARSL</sequence>
<organism evidence="1 2">
    <name type="scientific">Horticoccus luteus</name>
    <dbReference type="NCBI Taxonomy" id="2862869"/>
    <lineage>
        <taxon>Bacteria</taxon>
        <taxon>Pseudomonadati</taxon>
        <taxon>Verrucomicrobiota</taxon>
        <taxon>Opitutia</taxon>
        <taxon>Opitutales</taxon>
        <taxon>Opitutaceae</taxon>
        <taxon>Horticoccus</taxon>
    </lineage>
</organism>
<evidence type="ECO:0000313" key="2">
    <source>
        <dbReference type="Proteomes" id="UP000825051"/>
    </source>
</evidence>
<dbReference type="AlphaFoldDB" id="A0A8F9TU74"/>
<dbReference type="Gene3D" id="1.25.40.380">
    <property type="entry name" value="Protein of unknown function DUF1810"/>
    <property type="match status" value="1"/>
</dbReference>
<dbReference type="KEGG" id="ole:K0B96_09995"/>
<evidence type="ECO:0000313" key="1">
    <source>
        <dbReference type="EMBL" id="QYM77657.1"/>
    </source>
</evidence>
<keyword evidence="2" id="KW-1185">Reference proteome</keyword>
<name>A0A8F9TU74_9BACT</name>
<dbReference type="RefSeq" id="WP_220160762.1">
    <property type="nucleotide sequence ID" value="NZ_CP080507.1"/>
</dbReference>
<gene>
    <name evidence="1" type="ORF">K0B96_09995</name>
</gene>
<dbReference type="EMBL" id="CP080507">
    <property type="protein sequence ID" value="QYM77657.1"/>
    <property type="molecule type" value="Genomic_DNA"/>
</dbReference>
<accession>A0A8F9TU74</accession>
<proteinExistence type="predicted"/>
<protein>
    <submittedName>
        <fullName evidence="1">DUF1810 domain-containing protein</fullName>
    </submittedName>
</protein>
<dbReference type="Proteomes" id="UP000825051">
    <property type="component" value="Chromosome"/>
</dbReference>
<reference evidence="1" key="1">
    <citation type="submission" date="2021-08" db="EMBL/GenBank/DDBJ databases">
        <title>Genome of a novel bacterium of the phylum Verrucomicrobia, Oleiharenicola sp. KSB-15.</title>
        <authorList>
            <person name="Chung J.-H."/>
            <person name="Ahn J.-H."/>
            <person name="Yoon Y."/>
            <person name="Kim D.-Y."/>
            <person name="An S.-H."/>
            <person name="Park I."/>
            <person name="Yeon J."/>
        </authorList>
    </citation>
    <scope>NUCLEOTIDE SEQUENCE</scope>
    <source>
        <strain evidence="1">KSB-15</strain>
    </source>
</reference>
<dbReference type="Pfam" id="PF08837">
    <property type="entry name" value="DUF1810"/>
    <property type="match status" value="1"/>
</dbReference>